<dbReference type="Proteomes" id="UP000053958">
    <property type="component" value="Unassembled WGS sequence"/>
</dbReference>
<comment type="caution">
    <text evidence="1">The sequence shown here is derived from an EMBL/GenBank/DDBJ whole genome shotgun (WGS) entry which is preliminary data.</text>
</comment>
<gene>
    <name evidence="1" type="ORF">T310_7611</name>
</gene>
<evidence type="ECO:0000313" key="1">
    <source>
        <dbReference type="EMBL" id="KKA18444.1"/>
    </source>
</evidence>
<proteinExistence type="predicted"/>
<organism evidence="1 2">
    <name type="scientific">Rasamsonia emersonii (strain ATCC 16479 / CBS 393.64 / IMI 116815)</name>
    <dbReference type="NCBI Taxonomy" id="1408163"/>
    <lineage>
        <taxon>Eukaryota</taxon>
        <taxon>Fungi</taxon>
        <taxon>Dikarya</taxon>
        <taxon>Ascomycota</taxon>
        <taxon>Pezizomycotina</taxon>
        <taxon>Eurotiomycetes</taxon>
        <taxon>Eurotiomycetidae</taxon>
        <taxon>Eurotiales</taxon>
        <taxon>Trichocomaceae</taxon>
        <taxon>Rasamsonia</taxon>
    </lineage>
</organism>
<accession>A0A0F4YJP7</accession>
<keyword evidence="2" id="KW-1185">Reference proteome</keyword>
<dbReference type="STRING" id="1408163.A0A0F4YJP7"/>
<reference evidence="1 2" key="1">
    <citation type="submission" date="2015-04" db="EMBL/GenBank/DDBJ databases">
        <authorList>
            <person name="Heijne W.H."/>
            <person name="Fedorova N.D."/>
            <person name="Nierman W.C."/>
            <person name="Vollebregt A.W."/>
            <person name="Zhao Z."/>
            <person name="Wu L."/>
            <person name="Kumar M."/>
            <person name="Stam H."/>
            <person name="van den Berg M.A."/>
            <person name="Pel H.J."/>
        </authorList>
    </citation>
    <scope>NUCLEOTIDE SEQUENCE [LARGE SCALE GENOMIC DNA]</scope>
    <source>
        <strain evidence="1 2">CBS 393.64</strain>
    </source>
</reference>
<name>A0A0F4YJP7_RASE3</name>
<dbReference type="RefSeq" id="XP_013325056.1">
    <property type="nucleotide sequence ID" value="XM_013469602.1"/>
</dbReference>
<protein>
    <submittedName>
        <fullName evidence="1">Uncharacterized protein</fullName>
    </submittedName>
</protein>
<dbReference type="AlphaFoldDB" id="A0A0F4YJP7"/>
<sequence>MLLSWMDVLVSTLTSPFSCRTHICFIRNTDCLIGHPSRFIAGLRDILRQMHESMTDVSYDIPRSMLWSVIVAGDKYSFKFDLLTGWFEEWYNRNERDEDLARDEGKSAQELLFPFWAFEHIKGFLRVTRWLVYNRTSHIVESNPTKLKHIHLPSRVIQQLNSARGRLKAVLHDQLWQPIERPLTSGPCNCKEKTLFEYQKAMLKAKVWPLERTFAHTSVSEILFRLTQITYEGEPDSCDDSRIDCRQVVQKTVRETGKYFDSLCLRCMYKTTATGPRRSDDDYWTHHQHRDWDETCRGYGIRHGQATWYYSYMGSTPHKDAREAWYEKRRFESSFFYPY</sequence>
<dbReference type="OrthoDB" id="268428at2759"/>
<dbReference type="EMBL" id="LASV01000455">
    <property type="protein sequence ID" value="KKA18444.1"/>
    <property type="molecule type" value="Genomic_DNA"/>
</dbReference>
<evidence type="ECO:0000313" key="2">
    <source>
        <dbReference type="Proteomes" id="UP000053958"/>
    </source>
</evidence>
<dbReference type="GeneID" id="25319882"/>